<feature type="binding site" evidence="11">
    <location>
        <position position="245"/>
    </location>
    <ligand>
        <name>FMN</name>
        <dbReference type="ChEBI" id="CHEBI:58210"/>
    </ligand>
</feature>
<dbReference type="EMBL" id="WWNE01000005">
    <property type="protein sequence ID" value="NBG65650.1"/>
    <property type="molecule type" value="Genomic_DNA"/>
</dbReference>
<comment type="similarity">
    <text evidence="4 11">Belongs to the dihydroorotate dehydrogenase family. Type 2 subfamily.</text>
</comment>
<dbReference type="InterPro" id="IPR005720">
    <property type="entry name" value="Dihydroorotate_DH_cat"/>
</dbReference>
<feature type="binding site" evidence="11">
    <location>
        <position position="143"/>
    </location>
    <ligand>
        <name>FMN</name>
        <dbReference type="ChEBI" id="CHEBI:58210"/>
    </ligand>
</feature>
<dbReference type="PIRSF" id="PIRSF000164">
    <property type="entry name" value="DHO_oxidase"/>
    <property type="match status" value="1"/>
</dbReference>
<evidence type="ECO:0000256" key="1">
    <source>
        <dbReference type="ARBA" id="ARBA00003125"/>
    </source>
</evidence>
<dbReference type="InterPro" id="IPR012135">
    <property type="entry name" value="Dihydroorotate_DH_1_2"/>
</dbReference>
<organism evidence="13 14">
    <name type="scientific">Acidiluteibacter ferrifornacis</name>
    <dbReference type="NCBI Taxonomy" id="2692424"/>
    <lineage>
        <taxon>Bacteria</taxon>
        <taxon>Pseudomonadati</taxon>
        <taxon>Bacteroidota</taxon>
        <taxon>Flavobacteriia</taxon>
        <taxon>Flavobacteriales</taxon>
        <taxon>Cryomorphaceae</taxon>
        <taxon>Acidiluteibacter</taxon>
    </lineage>
</organism>
<feature type="binding site" evidence="11">
    <location>
        <position position="300"/>
    </location>
    <ligand>
        <name>FMN</name>
        <dbReference type="ChEBI" id="CHEBI:58210"/>
    </ligand>
</feature>
<evidence type="ECO:0000256" key="6">
    <source>
        <dbReference type="ARBA" id="ARBA00022643"/>
    </source>
</evidence>
<dbReference type="CDD" id="cd04738">
    <property type="entry name" value="DHOD_2_like"/>
    <property type="match status" value="1"/>
</dbReference>
<keyword evidence="14" id="KW-1185">Reference proteome</keyword>
<gene>
    <name evidence="11" type="primary">pyrD</name>
    <name evidence="13" type="ORF">GQN54_05945</name>
</gene>
<comment type="cofactor">
    <cofactor evidence="11">
        <name>FMN</name>
        <dbReference type="ChEBI" id="CHEBI:58210"/>
    </cofactor>
    <text evidence="11">Binds 1 FMN per subunit.</text>
</comment>
<sequence length="349" mass="38803">MYSIIKSILFKFDAEKVHHFTFQLIKSTYKQEWVRKLIIKNYSFKSNLLSKQLMGLDFPNPVGLAAGFDKDAKLYKELSAFGFGFIEIGTLTPKPQEGNPKPRLFRLPKDEAIINRMGFNNGGVDEAVERLKNRPKGIIVGGNIGKNKVTPNDSAMDDYTYCFKALYDYVDYFVVNVSSPNTPNLRDLQEKEPLTNLLKGLQVLNQQQIQPKPILLKIAPDLTNTQLDDIIEIVKATRINGVIATNTTIDRSELKTSTSKIEAIGAGGVSGKPLTKRSTEVIRYLKTESKNSFIVIGVGGIQTGRDAIEKLQAGADLLQIYSGFIYGGPGTVKRINKEIANYFKNTANA</sequence>
<keyword evidence="9 11" id="KW-0472">Membrane</keyword>
<comment type="subunit">
    <text evidence="11">Monomer.</text>
</comment>
<dbReference type="Gene3D" id="3.20.20.70">
    <property type="entry name" value="Aldolase class I"/>
    <property type="match status" value="1"/>
</dbReference>
<dbReference type="GO" id="GO:0044205">
    <property type="term" value="P:'de novo' UMP biosynthetic process"/>
    <property type="evidence" value="ECO:0007669"/>
    <property type="project" value="UniProtKB-UniRule"/>
</dbReference>
<evidence type="ECO:0000256" key="3">
    <source>
        <dbReference type="ARBA" id="ARBA00005161"/>
    </source>
</evidence>
<dbReference type="NCBIfam" id="TIGR01036">
    <property type="entry name" value="pyrD_sub2"/>
    <property type="match status" value="1"/>
</dbReference>
<dbReference type="UniPathway" id="UPA00070">
    <property type="reaction ID" value="UER00946"/>
</dbReference>
<dbReference type="GO" id="GO:0005886">
    <property type="term" value="C:plasma membrane"/>
    <property type="evidence" value="ECO:0007669"/>
    <property type="project" value="UniProtKB-SubCell"/>
</dbReference>
<dbReference type="InterPro" id="IPR001295">
    <property type="entry name" value="Dihydroorotate_DH_CS"/>
</dbReference>
<dbReference type="GO" id="GO:0006207">
    <property type="term" value="P:'de novo' pyrimidine nucleobase biosynthetic process"/>
    <property type="evidence" value="ECO:0007669"/>
    <property type="project" value="UniProtKB-UniRule"/>
</dbReference>
<proteinExistence type="inferred from homology"/>
<feature type="binding site" evidence="11">
    <location>
        <begin position="115"/>
        <end position="119"/>
    </location>
    <ligand>
        <name>substrate</name>
    </ligand>
</feature>
<accession>A0A6N9NKC5</accession>
<evidence type="ECO:0000256" key="7">
    <source>
        <dbReference type="ARBA" id="ARBA00022975"/>
    </source>
</evidence>
<dbReference type="InterPro" id="IPR005719">
    <property type="entry name" value="Dihydroorotate_DH_2"/>
</dbReference>
<evidence type="ECO:0000256" key="2">
    <source>
        <dbReference type="ARBA" id="ARBA00004370"/>
    </source>
</evidence>
<feature type="binding site" evidence="11">
    <location>
        <position position="70"/>
    </location>
    <ligand>
        <name>substrate</name>
    </ligand>
</feature>
<feature type="binding site" evidence="11">
    <location>
        <begin position="246"/>
        <end position="247"/>
    </location>
    <ligand>
        <name>substrate</name>
    </ligand>
</feature>
<evidence type="ECO:0000259" key="12">
    <source>
        <dbReference type="Pfam" id="PF01180"/>
    </source>
</evidence>
<dbReference type="PROSITE" id="PS00911">
    <property type="entry name" value="DHODEHASE_1"/>
    <property type="match status" value="1"/>
</dbReference>
<dbReference type="PANTHER" id="PTHR48109:SF4">
    <property type="entry name" value="DIHYDROOROTATE DEHYDROGENASE (QUINONE), MITOCHONDRIAL"/>
    <property type="match status" value="1"/>
</dbReference>
<evidence type="ECO:0000256" key="8">
    <source>
        <dbReference type="ARBA" id="ARBA00023002"/>
    </source>
</evidence>
<keyword evidence="6 11" id="KW-0288">FMN</keyword>
<dbReference type="NCBIfam" id="NF003652">
    <property type="entry name" value="PRK05286.2-5"/>
    <property type="match status" value="1"/>
</dbReference>
<dbReference type="GO" id="GO:0005737">
    <property type="term" value="C:cytoplasm"/>
    <property type="evidence" value="ECO:0007669"/>
    <property type="project" value="InterPro"/>
</dbReference>
<keyword evidence="7 11" id="KW-0665">Pyrimidine biosynthesis</keyword>
<dbReference type="Proteomes" id="UP000470771">
    <property type="component" value="Unassembled WGS sequence"/>
</dbReference>
<feature type="domain" description="Dihydroorotate dehydrogenase catalytic" evidence="12">
    <location>
        <begin position="49"/>
        <end position="341"/>
    </location>
</feature>
<comment type="function">
    <text evidence="1 11">Catalyzes the conversion of dihydroorotate to orotate with quinone as electron acceptor.</text>
</comment>
<protein>
    <recommendedName>
        <fullName evidence="11">Dihydroorotate dehydrogenase (quinone)</fullName>
        <ecNumber evidence="11">1.3.5.2</ecNumber>
    </recommendedName>
    <alternativeName>
        <fullName evidence="11">DHOdehase</fullName>
        <shortName evidence="11">DHOD</shortName>
        <shortName evidence="11">DHODase</shortName>
    </alternativeName>
    <alternativeName>
        <fullName evidence="11">Dihydroorotate oxidase</fullName>
    </alternativeName>
</protein>
<dbReference type="Pfam" id="PF01180">
    <property type="entry name" value="DHO_dh"/>
    <property type="match status" value="1"/>
</dbReference>
<comment type="pathway">
    <text evidence="3 11">Pyrimidine metabolism; UMP biosynthesis via de novo pathway; orotate from (S)-dihydroorotate (quinone route): step 1/1.</text>
</comment>
<keyword evidence="5 11" id="KW-0285">Flavoprotein</keyword>
<feature type="binding site" evidence="11">
    <location>
        <position position="176"/>
    </location>
    <ligand>
        <name>FMN</name>
        <dbReference type="ChEBI" id="CHEBI:58210"/>
    </ligand>
</feature>
<feature type="binding site" evidence="11">
    <location>
        <position position="217"/>
    </location>
    <ligand>
        <name>FMN</name>
        <dbReference type="ChEBI" id="CHEBI:58210"/>
    </ligand>
</feature>
<dbReference type="HAMAP" id="MF_00225">
    <property type="entry name" value="DHO_dh_type2"/>
    <property type="match status" value="1"/>
</dbReference>
<evidence type="ECO:0000256" key="10">
    <source>
        <dbReference type="ARBA" id="ARBA00048639"/>
    </source>
</evidence>
<evidence type="ECO:0000256" key="9">
    <source>
        <dbReference type="ARBA" id="ARBA00023136"/>
    </source>
</evidence>
<dbReference type="AlphaFoldDB" id="A0A6N9NKC5"/>
<dbReference type="InterPro" id="IPR050074">
    <property type="entry name" value="DHO_dehydrogenase"/>
</dbReference>
<feature type="binding site" evidence="11">
    <location>
        <begin position="321"/>
        <end position="322"/>
    </location>
    <ligand>
        <name>FMN</name>
        <dbReference type="ChEBI" id="CHEBI:58210"/>
    </ligand>
</feature>
<dbReference type="PROSITE" id="PS00912">
    <property type="entry name" value="DHODEHASE_2"/>
    <property type="match status" value="1"/>
</dbReference>
<dbReference type="InterPro" id="IPR013785">
    <property type="entry name" value="Aldolase_TIM"/>
</dbReference>
<dbReference type="PANTHER" id="PTHR48109">
    <property type="entry name" value="DIHYDROOROTATE DEHYDROGENASE (QUINONE), MITOCHONDRIAL-RELATED"/>
    <property type="match status" value="1"/>
</dbReference>
<comment type="caution">
    <text evidence="13">The sequence shown here is derived from an EMBL/GenBank/DDBJ whole genome shotgun (WGS) entry which is preliminary data.</text>
</comment>
<evidence type="ECO:0000313" key="13">
    <source>
        <dbReference type="EMBL" id="NBG65650.1"/>
    </source>
</evidence>
<feature type="active site" description="Nucleophile" evidence="11">
    <location>
        <position position="179"/>
    </location>
</feature>
<feature type="binding site" evidence="11">
    <location>
        <position position="271"/>
    </location>
    <ligand>
        <name>FMN</name>
        <dbReference type="ChEBI" id="CHEBI:58210"/>
    </ligand>
</feature>
<name>A0A6N9NKC5_9FLAO</name>
<dbReference type="SUPFAM" id="SSF51395">
    <property type="entry name" value="FMN-linked oxidoreductases"/>
    <property type="match status" value="1"/>
</dbReference>
<feature type="binding site" evidence="11">
    <location>
        <position position="176"/>
    </location>
    <ligand>
        <name>substrate</name>
    </ligand>
</feature>
<evidence type="ECO:0000256" key="5">
    <source>
        <dbReference type="ARBA" id="ARBA00022630"/>
    </source>
</evidence>
<keyword evidence="8 11" id="KW-0560">Oxidoreductase</keyword>
<feature type="binding site" evidence="11">
    <location>
        <position position="181"/>
    </location>
    <ligand>
        <name>substrate</name>
    </ligand>
</feature>
<dbReference type="GO" id="GO:0106430">
    <property type="term" value="F:dihydroorotate dehydrogenase (quinone) activity"/>
    <property type="evidence" value="ECO:0007669"/>
    <property type="project" value="UniProtKB-EC"/>
</dbReference>
<comment type="catalytic activity">
    <reaction evidence="10 11">
        <text>(S)-dihydroorotate + a quinone = orotate + a quinol</text>
        <dbReference type="Rhea" id="RHEA:30187"/>
        <dbReference type="ChEBI" id="CHEBI:24646"/>
        <dbReference type="ChEBI" id="CHEBI:30839"/>
        <dbReference type="ChEBI" id="CHEBI:30864"/>
        <dbReference type="ChEBI" id="CHEBI:132124"/>
        <dbReference type="EC" id="1.3.5.2"/>
    </reaction>
</comment>
<dbReference type="NCBIfam" id="NF003645">
    <property type="entry name" value="PRK05286.1-2"/>
    <property type="match status" value="1"/>
</dbReference>
<reference evidence="13 14" key="1">
    <citation type="submission" date="2019-12" db="EMBL/GenBank/DDBJ databases">
        <authorList>
            <person name="Zhao J."/>
        </authorList>
    </citation>
    <scope>NUCLEOTIDE SEQUENCE [LARGE SCALE GENOMIC DNA]</scope>
    <source>
        <strain evidence="13 14">S-15</strain>
    </source>
</reference>
<evidence type="ECO:0000256" key="11">
    <source>
        <dbReference type="HAMAP-Rule" id="MF_00225"/>
    </source>
</evidence>
<evidence type="ECO:0000256" key="4">
    <source>
        <dbReference type="ARBA" id="ARBA00005359"/>
    </source>
</evidence>
<evidence type="ECO:0000313" key="14">
    <source>
        <dbReference type="Proteomes" id="UP000470771"/>
    </source>
</evidence>
<feature type="binding site" evidence="11">
    <location>
        <begin position="66"/>
        <end position="70"/>
    </location>
    <ligand>
        <name>FMN</name>
        <dbReference type="ChEBI" id="CHEBI:58210"/>
    </ligand>
</feature>
<dbReference type="RefSeq" id="WP_160632598.1">
    <property type="nucleotide sequence ID" value="NZ_WWNE01000005.1"/>
</dbReference>
<keyword evidence="11" id="KW-1003">Cell membrane</keyword>
<feature type="binding site" evidence="11">
    <location>
        <position position="90"/>
    </location>
    <ligand>
        <name>FMN</name>
        <dbReference type="ChEBI" id="CHEBI:58210"/>
    </ligand>
</feature>
<dbReference type="EC" id="1.3.5.2" evidence="11"/>
<comment type="subcellular location">
    <subcellularLocation>
        <location evidence="11">Cell membrane</location>
        <topology evidence="11">Peripheral membrane protein</topology>
    </subcellularLocation>
    <subcellularLocation>
        <location evidence="2">Membrane</location>
    </subcellularLocation>
</comment>